<dbReference type="AlphaFoldDB" id="A0A256GH93"/>
<accession>A0A256GH93</accession>
<proteinExistence type="predicted"/>
<name>A0A256GH93_9HYPH</name>
<reference evidence="1 2" key="1">
    <citation type="submission" date="2017-07" db="EMBL/GenBank/DDBJ databases">
        <title>Phylogenetic study on the rhizospheric bacterium Ochrobactrum sp. A44.</title>
        <authorList>
            <person name="Krzyzanowska D.M."/>
            <person name="Ossowicki A."/>
            <person name="Rajewska M."/>
            <person name="Maciag T."/>
            <person name="Kaczynski Z."/>
            <person name="Czerwicka M."/>
            <person name="Jafra S."/>
        </authorList>
    </citation>
    <scope>NUCLEOTIDE SEQUENCE [LARGE SCALE GENOMIC DNA]</scope>
    <source>
        <strain evidence="1 2">OgA9a</strain>
    </source>
</reference>
<evidence type="ECO:0000313" key="2">
    <source>
        <dbReference type="Proteomes" id="UP000216478"/>
    </source>
</evidence>
<evidence type="ECO:0000313" key="1">
    <source>
        <dbReference type="EMBL" id="OYR26492.1"/>
    </source>
</evidence>
<comment type="caution">
    <text evidence="1">The sequence shown here is derived from an EMBL/GenBank/DDBJ whole genome shotgun (WGS) entry which is preliminary data.</text>
</comment>
<gene>
    <name evidence="1" type="ORF">CEV33_4579</name>
</gene>
<sequence length="47" mass="5241">MLGFKSYVPANATLAGIEMVHMMRKRQGRFAFNPAPTLKEQFEAIAA</sequence>
<organism evidence="1 2">
    <name type="scientific">Brucella grignonensis</name>
    <dbReference type="NCBI Taxonomy" id="94627"/>
    <lineage>
        <taxon>Bacteria</taxon>
        <taxon>Pseudomonadati</taxon>
        <taxon>Pseudomonadota</taxon>
        <taxon>Alphaproteobacteria</taxon>
        <taxon>Hyphomicrobiales</taxon>
        <taxon>Brucellaceae</taxon>
        <taxon>Brucella/Ochrobactrum group</taxon>
        <taxon>Brucella</taxon>
    </lineage>
</organism>
<protein>
    <submittedName>
        <fullName evidence="1">Uncharacterized protein</fullName>
    </submittedName>
</protein>
<dbReference type="EMBL" id="NNRL01000018">
    <property type="protein sequence ID" value="OYR26492.1"/>
    <property type="molecule type" value="Genomic_DNA"/>
</dbReference>
<keyword evidence="2" id="KW-1185">Reference proteome</keyword>
<dbReference type="Proteomes" id="UP000216478">
    <property type="component" value="Unassembled WGS sequence"/>
</dbReference>